<accession>A0A9P5YQV5</accession>
<gene>
    <name evidence="2" type="ORF">BDN70DRAFT_937756</name>
</gene>
<feature type="coiled-coil region" evidence="1">
    <location>
        <begin position="362"/>
        <end position="431"/>
    </location>
</feature>
<name>A0A9P5YQV5_9AGAR</name>
<feature type="coiled-coil region" evidence="1">
    <location>
        <begin position="209"/>
        <end position="278"/>
    </location>
</feature>
<dbReference type="OrthoDB" id="3065671at2759"/>
<reference evidence="2" key="1">
    <citation type="submission" date="2020-11" db="EMBL/GenBank/DDBJ databases">
        <authorList>
            <consortium name="DOE Joint Genome Institute"/>
            <person name="Ahrendt S."/>
            <person name="Riley R."/>
            <person name="Andreopoulos W."/>
            <person name="Labutti K."/>
            <person name="Pangilinan J."/>
            <person name="Ruiz-Duenas F.J."/>
            <person name="Barrasa J.M."/>
            <person name="Sanchez-Garcia M."/>
            <person name="Camarero S."/>
            <person name="Miyauchi S."/>
            <person name="Serrano A."/>
            <person name="Linde D."/>
            <person name="Babiker R."/>
            <person name="Drula E."/>
            <person name="Ayuso-Fernandez I."/>
            <person name="Pacheco R."/>
            <person name="Padilla G."/>
            <person name="Ferreira P."/>
            <person name="Barriuso J."/>
            <person name="Kellner H."/>
            <person name="Castanera R."/>
            <person name="Alfaro M."/>
            <person name="Ramirez L."/>
            <person name="Pisabarro A.G."/>
            <person name="Kuo A."/>
            <person name="Tritt A."/>
            <person name="Lipzen A."/>
            <person name="He G."/>
            <person name="Yan M."/>
            <person name="Ng V."/>
            <person name="Cullen D."/>
            <person name="Martin F."/>
            <person name="Rosso M.-N."/>
            <person name="Henrissat B."/>
            <person name="Hibbett D."/>
            <person name="Martinez A.T."/>
            <person name="Grigoriev I.V."/>
        </authorList>
    </citation>
    <scope>NUCLEOTIDE SEQUENCE</scope>
    <source>
        <strain evidence="2">CIRM-BRFM 674</strain>
    </source>
</reference>
<evidence type="ECO:0000313" key="2">
    <source>
        <dbReference type="EMBL" id="KAF9473009.1"/>
    </source>
</evidence>
<evidence type="ECO:0000313" key="3">
    <source>
        <dbReference type="Proteomes" id="UP000807469"/>
    </source>
</evidence>
<protein>
    <submittedName>
        <fullName evidence="2">Uncharacterized protein</fullName>
    </submittedName>
</protein>
<dbReference type="EMBL" id="MU155478">
    <property type="protein sequence ID" value="KAF9473009.1"/>
    <property type="molecule type" value="Genomic_DNA"/>
</dbReference>
<feature type="coiled-coil region" evidence="1">
    <location>
        <begin position="146"/>
        <end position="180"/>
    </location>
</feature>
<sequence length="792" mass="88409">MPPTTSGLRRALSGIFLQKSRTTAVADEEELPQPRSIAQVISVTQNDARPPHLGPPSDMVDAQHPAGSNLLVDDLFSFAQSQLDGSDGNLDDSGSVSNTGASIITLNVCVAAQPELQGLNHDLPTDSRTAQSLCASTPGQEPHAILEQLKADLLHATKENHALQEHVRRQDEEIQILKNRPGNEEQGYHLPSSDFEDRSASFAELKQANDELKGDLHLITTERDRLQENLENMRRELENAASELAEKTTREMDSMEKISRLIKQKDEAEQQLDALKFSLEDKAFGFAIVQTQLTSLLKEQESWKFLMDSTTKRLQGAERENQSLRSGLDAQSTAIAKQRKTEIEMANILQDMFASAKGQDNLDDATGRLEVAKSELAEKSKEFEEISNELHILEDLLETECFKNDKLSARVDDLEFRMKSSAKEKHEAEEQAKTYSDYAEAVYKESQAERTNQRLASEAQVAKLESHLKSNISDLAHAQAQVFFLQGEKKTWEGRMNTIKHKAIASERRLRMLNHASQTQDSDRSNIRRCKNFMDPRVPSTEIIDAVTTLNVAILMAATDIAPLFVPSLPPVWNGKFKRAESIFGEWVSSLLLEKGWNRPSFIQSIIQIFLVDWCRSIIEAWYPKQQSFAELFVAGLSSNDMKGTIRFQAISVASKVGSPNFGSWARHVLDDLLEIIPAQNIRRDDVLPTIVSLVECAYNIRQGLSEEDICGNLQLRVPPSDLQFESESMVWPNNTNLKITKSSPTDLGDIAGCTGIGLEKVLVQKSRDGISSINRTTILPPTVVLARELVV</sequence>
<evidence type="ECO:0000256" key="1">
    <source>
        <dbReference type="SAM" id="Coils"/>
    </source>
</evidence>
<proteinExistence type="predicted"/>
<dbReference type="Proteomes" id="UP000807469">
    <property type="component" value="Unassembled WGS sequence"/>
</dbReference>
<keyword evidence="1" id="KW-0175">Coiled coil</keyword>
<dbReference type="AlphaFoldDB" id="A0A9P5YQV5"/>
<keyword evidence="3" id="KW-1185">Reference proteome</keyword>
<comment type="caution">
    <text evidence="2">The sequence shown here is derived from an EMBL/GenBank/DDBJ whole genome shotgun (WGS) entry which is preliminary data.</text>
</comment>
<organism evidence="2 3">
    <name type="scientific">Pholiota conissans</name>
    <dbReference type="NCBI Taxonomy" id="109636"/>
    <lineage>
        <taxon>Eukaryota</taxon>
        <taxon>Fungi</taxon>
        <taxon>Dikarya</taxon>
        <taxon>Basidiomycota</taxon>
        <taxon>Agaricomycotina</taxon>
        <taxon>Agaricomycetes</taxon>
        <taxon>Agaricomycetidae</taxon>
        <taxon>Agaricales</taxon>
        <taxon>Agaricineae</taxon>
        <taxon>Strophariaceae</taxon>
        <taxon>Pholiota</taxon>
    </lineage>
</organism>